<sequence>MRRKPDPEQRRLELCDAAITLLAEDGIKGLSHRKVDRAAGVPDGTTSFNFRTLAALVHAVAARVAALDLEELTIATAASPAAGDGETSGVSGLARLIMRSSTGPPLIRSRARLELVLQSHRDVTLAEAFRHSGELFLALHRDVVLRLQPSGAEIEPAHIDEQAYVLQTFIGGLMTAIAHGDNTIESAEQLDGIMSAIVSGLSARR</sequence>
<evidence type="ECO:0000256" key="1">
    <source>
        <dbReference type="ARBA" id="ARBA00023125"/>
    </source>
</evidence>
<organism evidence="4 5">
    <name type="scientific">Mycolicibacterium sediminis</name>
    <dbReference type="NCBI Taxonomy" id="1286180"/>
    <lineage>
        <taxon>Bacteria</taxon>
        <taxon>Bacillati</taxon>
        <taxon>Actinomycetota</taxon>
        <taxon>Actinomycetes</taxon>
        <taxon>Mycobacteriales</taxon>
        <taxon>Mycobacteriaceae</taxon>
        <taxon>Mycolicibacterium</taxon>
    </lineage>
</organism>
<protein>
    <submittedName>
        <fullName evidence="4">TetR family transcriptional regulator</fullName>
    </submittedName>
</protein>
<dbReference type="Proteomes" id="UP000467193">
    <property type="component" value="Chromosome"/>
</dbReference>
<dbReference type="GO" id="GO:0003677">
    <property type="term" value="F:DNA binding"/>
    <property type="evidence" value="ECO:0007669"/>
    <property type="project" value="UniProtKB-UniRule"/>
</dbReference>
<accession>A0A7I7QLH9</accession>
<dbReference type="PROSITE" id="PS50977">
    <property type="entry name" value="HTH_TETR_2"/>
    <property type="match status" value="1"/>
</dbReference>
<dbReference type="EMBL" id="AP022588">
    <property type="protein sequence ID" value="BBY27145.1"/>
    <property type="molecule type" value="Genomic_DNA"/>
</dbReference>
<proteinExistence type="predicted"/>
<keyword evidence="5" id="KW-1185">Reference proteome</keyword>
<gene>
    <name evidence="4" type="ORF">MSEDJ_12410</name>
</gene>
<dbReference type="InterPro" id="IPR001647">
    <property type="entry name" value="HTH_TetR"/>
</dbReference>
<dbReference type="AlphaFoldDB" id="A0A7I7QLH9"/>
<feature type="domain" description="HTH tetR-type" evidence="3">
    <location>
        <begin position="8"/>
        <end position="68"/>
    </location>
</feature>
<name>A0A7I7QLH9_9MYCO</name>
<feature type="DNA-binding region" description="H-T-H motif" evidence="2">
    <location>
        <begin position="31"/>
        <end position="50"/>
    </location>
</feature>
<evidence type="ECO:0000259" key="3">
    <source>
        <dbReference type="PROSITE" id="PS50977"/>
    </source>
</evidence>
<dbReference type="Gene3D" id="1.10.357.10">
    <property type="entry name" value="Tetracycline Repressor, domain 2"/>
    <property type="match status" value="1"/>
</dbReference>
<evidence type="ECO:0000256" key="2">
    <source>
        <dbReference type="PROSITE-ProRule" id="PRU00335"/>
    </source>
</evidence>
<dbReference type="InterPro" id="IPR009057">
    <property type="entry name" value="Homeodomain-like_sf"/>
</dbReference>
<dbReference type="SUPFAM" id="SSF46689">
    <property type="entry name" value="Homeodomain-like"/>
    <property type="match status" value="1"/>
</dbReference>
<evidence type="ECO:0000313" key="4">
    <source>
        <dbReference type="EMBL" id="BBY27145.1"/>
    </source>
</evidence>
<keyword evidence="1 2" id="KW-0238">DNA-binding</keyword>
<reference evidence="4 5" key="1">
    <citation type="journal article" date="2019" name="Emerg. Microbes Infect.">
        <title>Comprehensive subspecies identification of 175 nontuberculous mycobacteria species based on 7547 genomic profiles.</title>
        <authorList>
            <person name="Matsumoto Y."/>
            <person name="Kinjo T."/>
            <person name="Motooka D."/>
            <person name="Nabeya D."/>
            <person name="Jung N."/>
            <person name="Uechi K."/>
            <person name="Horii T."/>
            <person name="Iida T."/>
            <person name="Fujita J."/>
            <person name="Nakamura S."/>
        </authorList>
    </citation>
    <scope>NUCLEOTIDE SEQUENCE [LARGE SCALE GENOMIC DNA]</scope>
    <source>
        <strain evidence="4 5">JCM 17899</strain>
    </source>
</reference>
<dbReference type="KEGG" id="msei:MSEDJ_12410"/>
<evidence type="ECO:0000313" key="5">
    <source>
        <dbReference type="Proteomes" id="UP000467193"/>
    </source>
</evidence>